<protein>
    <submittedName>
        <fullName evidence="2">F-box/kelch-repeat protein at3g23880-like protein</fullName>
    </submittedName>
</protein>
<dbReference type="PANTHER" id="PTHR31672:SF13">
    <property type="entry name" value="F-BOX PROTEIN CPR30-LIKE"/>
    <property type="match status" value="1"/>
</dbReference>
<name>A0A2K3MTI4_TRIPR</name>
<dbReference type="NCBIfam" id="TIGR01640">
    <property type="entry name" value="F_box_assoc_1"/>
    <property type="match status" value="1"/>
</dbReference>
<dbReference type="InterPro" id="IPR017451">
    <property type="entry name" value="F-box-assoc_interact_dom"/>
</dbReference>
<dbReference type="EMBL" id="ASHM01012099">
    <property type="protein sequence ID" value="PNX94052.1"/>
    <property type="molecule type" value="Genomic_DNA"/>
</dbReference>
<dbReference type="Pfam" id="PF07734">
    <property type="entry name" value="FBA_1"/>
    <property type="match status" value="1"/>
</dbReference>
<dbReference type="CDD" id="cd22157">
    <property type="entry name" value="F-box_AtFBW1-like"/>
    <property type="match status" value="1"/>
</dbReference>
<evidence type="ECO:0000313" key="2">
    <source>
        <dbReference type="EMBL" id="PNX94052.1"/>
    </source>
</evidence>
<dbReference type="PANTHER" id="PTHR31672">
    <property type="entry name" value="BNACNNG10540D PROTEIN"/>
    <property type="match status" value="1"/>
</dbReference>
<dbReference type="AlphaFoldDB" id="A0A2K3MTI4"/>
<feature type="domain" description="F-box" evidence="1">
    <location>
        <begin position="21"/>
        <end position="67"/>
    </location>
</feature>
<proteinExistence type="predicted"/>
<dbReference type="Pfam" id="PF00646">
    <property type="entry name" value="F-box"/>
    <property type="match status" value="1"/>
</dbReference>
<dbReference type="SMART" id="SM00256">
    <property type="entry name" value="FBOX"/>
    <property type="match status" value="1"/>
</dbReference>
<dbReference type="InterPro" id="IPR006527">
    <property type="entry name" value="F-box-assoc_dom_typ1"/>
</dbReference>
<dbReference type="InterPro" id="IPR050796">
    <property type="entry name" value="SCF_F-box_component"/>
</dbReference>
<dbReference type="InterPro" id="IPR036047">
    <property type="entry name" value="F-box-like_dom_sf"/>
</dbReference>
<gene>
    <name evidence="2" type="ORF">L195_g017218</name>
</gene>
<dbReference type="STRING" id="57577.A0A2K3MTI4"/>
<organism evidence="2 3">
    <name type="scientific">Trifolium pratense</name>
    <name type="common">Red clover</name>
    <dbReference type="NCBI Taxonomy" id="57577"/>
    <lineage>
        <taxon>Eukaryota</taxon>
        <taxon>Viridiplantae</taxon>
        <taxon>Streptophyta</taxon>
        <taxon>Embryophyta</taxon>
        <taxon>Tracheophyta</taxon>
        <taxon>Spermatophyta</taxon>
        <taxon>Magnoliopsida</taxon>
        <taxon>eudicotyledons</taxon>
        <taxon>Gunneridae</taxon>
        <taxon>Pentapetalae</taxon>
        <taxon>rosids</taxon>
        <taxon>fabids</taxon>
        <taxon>Fabales</taxon>
        <taxon>Fabaceae</taxon>
        <taxon>Papilionoideae</taxon>
        <taxon>50 kb inversion clade</taxon>
        <taxon>NPAAA clade</taxon>
        <taxon>Hologalegina</taxon>
        <taxon>IRL clade</taxon>
        <taxon>Trifolieae</taxon>
        <taxon>Trifolium</taxon>
    </lineage>
</organism>
<dbReference type="SUPFAM" id="SSF81383">
    <property type="entry name" value="F-box domain"/>
    <property type="match status" value="1"/>
</dbReference>
<sequence length="389" mass="44975">MYLCHRQNDTVCTQPVFELNTNNQPFLPSELIVEILLRLPARSLLQFRFVCKLWKTLISDPKFANKHLLISIADPSMSHQRLAFSDCSYPLNSLFENPSTRVIPDRFNGLENDQNYLLGSCNGFLCIYDPHPYQCNMIMYNPSIGLKSNSSPKIIPSPDWEMLYEGFGYDHVNDKYKVLAVVEHVDGDSDDEDFGELLTKIYTFGEDSWRTIQDLPYAHPIQKYGKYVSGTLNWVAHRWIFPTQCVIISFDLDKETYRDVLLPPTIRDCNDYMCSPSLCVLNDCLCLCFVNRTHLVVWSMKEYGVVESWTKLINIPRDKLIFLNSIDPYSFIDLLFISENGVVLLKVSSSSQLFLYNLNSGVLDHPFISINHDVFDPQIYRENLISPPW</sequence>
<reference evidence="2 3" key="1">
    <citation type="journal article" date="2014" name="Am. J. Bot.">
        <title>Genome assembly and annotation for red clover (Trifolium pratense; Fabaceae).</title>
        <authorList>
            <person name="Istvanek J."/>
            <person name="Jaros M."/>
            <person name="Krenek A."/>
            <person name="Repkova J."/>
        </authorList>
    </citation>
    <scope>NUCLEOTIDE SEQUENCE [LARGE SCALE GENOMIC DNA]</scope>
    <source>
        <strain evidence="3">cv. Tatra</strain>
        <tissue evidence="2">Young leaves</tissue>
    </source>
</reference>
<dbReference type="InterPro" id="IPR001810">
    <property type="entry name" value="F-box_dom"/>
</dbReference>
<evidence type="ECO:0000259" key="1">
    <source>
        <dbReference type="PROSITE" id="PS50181"/>
    </source>
</evidence>
<dbReference type="Proteomes" id="UP000236291">
    <property type="component" value="Unassembled WGS sequence"/>
</dbReference>
<evidence type="ECO:0000313" key="3">
    <source>
        <dbReference type="Proteomes" id="UP000236291"/>
    </source>
</evidence>
<comment type="caution">
    <text evidence="2">The sequence shown here is derived from an EMBL/GenBank/DDBJ whole genome shotgun (WGS) entry which is preliminary data.</text>
</comment>
<accession>A0A2K3MTI4</accession>
<dbReference type="Gene3D" id="1.20.1280.50">
    <property type="match status" value="1"/>
</dbReference>
<dbReference type="PROSITE" id="PS50181">
    <property type="entry name" value="FBOX"/>
    <property type="match status" value="1"/>
</dbReference>
<reference evidence="2 3" key="2">
    <citation type="journal article" date="2017" name="Front. Plant Sci.">
        <title>Gene Classification and Mining of Molecular Markers Useful in Red Clover (Trifolium pratense) Breeding.</title>
        <authorList>
            <person name="Istvanek J."/>
            <person name="Dluhosova J."/>
            <person name="Dluhos P."/>
            <person name="Patkova L."/>
            <person name="Nedelnik J."/>
            <person name="Repkova J."/>
        </authorList>
    </citation>
    <scope>NUCLEOTIDE SEQUENCE [LARGE SCALE GENOMIC DNA]</scope>
    <source>
        <strain evidence="3">cv. Tatra</strain>
        <tissue evidence="2">Young leaves</tissue>
    </source>
</reference>